<dbReference type="Pfam" id="PF00383">
    <property type="entry name" value="dCMP_cyt_deam_1"/>
    <property type="match status" value="1"/>
</dbReference>
<dbReference type="GeneID" id="7204267"/>
<sequence length="180" mass="19914">MRQALRVAKAALDIGEVPVGCVIVMPTETGPVVVSHGANQVNATRDGTWKHEKQNIREGTGEWRNAYGWGSGRRFKPEELKKCRLYVTCEPCIMCAAALAQVQISKVYFGCRNDKFGGCGSILHLHKDHPPHHAGYPVSGGMLEDDAVGLLRSFYNRENFHAPEDKRKRKGGKDDPSDVL</sequence>
<name>B5Y4H2_PHATC</name>
<accession>B5Y4H2</accession>
<protein>
    <recommendedName>
        <fullName evidence="2">CMP/dCMP-type deaminase domain-containing protein</fullName>
    </recommendedName>
</protein>
<dbReference type="EMBL" id="CP001142">
    <property type="protein sequence ID" value="ACI65762.1"/>
    <property type="molecule type" value="Genomic_DNA"/>
</dbReference>
<feature type="domain" description="CMP/dCMP-type deaminase" evidence="2">
    <location>
        <begin position="1"/>
        <end position="121"/>
    </location>
</feature>
<dbReference type="STRING" id="556484.B5Y4H2"/>
<dbReference type="InParanoid" id="B5Y4H2"/>
<dbReference type="Gene3D" id="3.40.140.10">
    <property type="entry name" value="Cytidine Deaminase, domain 2"/>
    <property type="match status" value="1"/>
</dbReference>
<dbReference type="PROSITE" id="PS51747">
    <property type="entry name" value="CYT_DCMP_DEAMINASES_2"/>
    <property type="match status" value="1"/>
</dbReference>
<reference evidence="4" key="2">
    <citation type="submission" date="2008-08" db="EMBL/GenBank/DDBJ databases">
        <authorList>
            <consortium name="Diatom Consortium"/>
            <person name="Grigoriev I."/>
            <person name="Grimwood J."/>
            <person name="Kuo A."/>
            <person name="Otillar R.P."/>
            <person name="Salamov A."/>
            <person name="Detter J.C."/>
            <person name="Lindquist E."/>
            <person name="Shapiro H."/>
            <person name="Lucas S."/>
            <person name="Glavina del Rio T."/>
            <person name="Pitluck S."/>
            <person name="Rokhsar D."/>
            <person name="Bowler C."/>
        </authorList>
    </citation>
    <scope>GENOME REANNOTATION</scope>
    <source>
        <strain evidence="4">CCAP 1055/1</strain>
    </source>
</reference>
<proteinExistence type="predicted"/>
<gene>
    <name evidence="3" type="ORF">PHATR_25581</name>
</gene>
<keyword evidence="1" id="KW-0378">Hydrolase</keyword>
<evidence type="ECO:0000313" key="4">
    <source>
        <dbReference type="Proteomes" id="UP000000759"/>
    </source>
</evidence>
<dbReference type="eggNOG" id="KOG1018">
    <property type="taxonomic scope" value="Eukaryota"/>
</dbReference>
<dbReference type="CDD" id="cd01285">
    <property type="entry name" value="nucleoside_deaminase"/>
    <property type="match status" value="1"/>
</dbReference>
<dbReference type="PaxDb" id="2850-Phatr25581"/>
<dbReference type="RefSeq" id="XP_002186292.1">
    <property type="nucleotide sequence ID" value="XM_002186256.1"/>
</dbReference>
<keyword evidence="4" id="KW-1185">Reference proteome</keyword>
<dbReference type="InterPro" id="IPR016193">
    <property type="entry name" value="Cytidine_deaminase-like"/>
</dbReference>
<dbReference type="KEGG" id="pti:PHATR_25581"/>
<dbReference type="GO" id="GO:0052717">
    <property type="term" value="F:tRNA-specific adenosine-34 deaminase activity"/>
    <property type="evidence" value="ECO:0007669"/>
    <property type="project" value="TreeGrafter"/>
</dbReference>
<dbReference type="GO" id="GO:0002100">
    <property type="term" value="P:tRNA wobble adenosine to inosine editing"/>
    <property type="evidence" value="ECO:0007669"/>
    <property type="project" value="TreeGrafter"/>
</dbReference>
<dbReference type="InterPro" id="IPR002125">
    <property type="entry name" value="CMP_dCMP_dom"/>
</dbReference>
<dbReference type="PANTHER" id="PTHR11079">
    <property type="entry name" value="CYTOSINE DEAMINASE FAMILY MEMBER"/>
    <property type="match status" value="1"/>
</dbReference>
<dbReference type="SUPFAM" id="SSF53927">
    <property type="entry name" value="Cytidine deaminase-like"/>
    <property type="match status" value="1"/>
</dbReference>
<evidence type="ECO:0000259" key="2">
    <source>
        <dbReference type="PROSITE" id="PS51747"/>
    </source>
</evidence>
<evidence type="ECO:0000256" key="1">
    <source>
        <dbReference type="ARBA" id="ARBA00022801"/>
    </source>
</evidence>
<reference evidence="3 4" key="1">
    <citation type="journal article" date="2008" name="Nature">
        <title>The Phaeodactylum genome reveals the evolutionary history of diatom genomes.</title>
        <authorList>
            <person name="Bowler C."/>
            <person name="Allen A.E."/>
            <person name="Badger J.H."/>
            <person name="Grimwood J."/>
            <person name="Jabbari K."/>
            <person name="Kuo A."/>
            <person name="Maheswari U."/>
            <person name="Martens C."/>
            <person name="Maumus F."/>
            <person name="Otillar R.P."/>
            <person name="Rayko E."/>
            <person name="Salamov A."/>
            <person name="Vandepoele K."/>
            <person name="Beszteri B."/>
            <person name="Gruber A."/>
            <person name="Heijde M."/>
            <person name="Katinka M."/>
            <person name="Mock T."/>
            <person name="Valentin K."/>
            <person name="Verret F."/>
            <person name="Berges J.A."/>
            <person name="Brownlee C."/>
            <person name="Cadoret J.P."/>
            <person name="Chiovitti A."/>
            <person name="Choi C.J."/>
            <person name="Coesel S."/>
            <person name="De Martino A."/>
            <person name="Detter J.C."/>
            <person name="Durkin C."/>
            <person name="Falciatore A."/>
            <person name="Fournet J."/>
            <person name="Haruta M."/>
            <person name="Huysman M.J."/>
            <person name="Jenkins B.D."/>
            <person name="Jiroutova K."/>
            <person name="Jorgensen R.E."/>
            <person name="Joubert Y."/>
            <person name="Kaplan A."/>
            <person name="Kroger N."/>
            <person name="Kroth P.G."/>
            <person name="La Roche J."/>
            <person name="Lindquist E."/>
            <person name="Lommer M."/>
            <person name="Martin-Jezequel V."/>
            <person name="Lopez P.J."/>
            <person name="Lucas S."/>
            <person name="Mangogna M."/>
            <person name="McGinnis K."/>
            <person name="Medlin L.K."/>
            <person name="Montsant A."/>
            <person name="Oudot-Le Secq M.P."/>
            <person name="Napoli C."/>
            <person name="Obornik M."/>
            <person name="Parker M.S."/>
            <person name="Petit J.L."/>
            <person name="Porcel B.M."/>
            <person name="Poulsen N."/>
            <person name="Robison M."/>
            <person name="Rychlewski L."/>
            <person name="Rynearson T.A."/>
            <person name="Schmutz J."/>
            <person name="Shapiro H."/>
            <person name="Siaut M."/>
            <person name="Stanley M."/>
            <person name="Sussman M.R."/>
            <person name="Taylor A.R."/>
            <person name="Vardi A."/>
            <person name="von Dassow P."/>
            <person name="Vyverman W."/>
            <person name="Willis A."/>
            <person name="Wyrwicz L.S."/>
            <person name="Rokhsar D.S."/>
            <person name="Weissenbach J."/>
            <person name="Armbrust E.V."/>
            <person name="Green B.R."/>
            <person name="Van de Peer Y."/>
            <person name="Grigoriev I.V."/>
        </authorList>
    </citation>
    <scope>NUCLEOTIDE SEQUENCE [LARGE SCALE GENOMIC DNA]</scope>
    <source>
        <strain evidence="3 4">CCAP 1055/1</strain>
    </source>
</reference>
<dbReference type="Proteomes" id="UP000000759">
    <property type="component" value="Chromosome 3"/>
</dbReference>
<organism evidence="3 4">
    <name type="scientific">Phaeodactylum tricornutum (strain CCAP 1055/1)</name>
    <dbReference type="NCBI Taxonomy" id="556484"/>
    <lineage>
        <taxon>Eukaryota</taxon>
        <taxon>Sar</taxon>
        <taxon>Stramenopiles</taxon>
        <taxon>Ochrophyta</taxon>
        <taxon>Bacillariophyta</taxon>
        <taxon>Bacillariophyceae</taxon>
        <taxon>Bacillariophycidae</taxon>
        <taxon>Naviculales</taxon>
        <taxon>Phaeodactylaceae</taxon>
        <taxon>Phaeodactylum</taxon>
    </lineage>
</organism>
<dbReference type="AlphaFoldDB" id="B5Y4H2"/>
<dbReference type="OrthoDB" id="1701769at2759"/>
<dbReference type="PANTHER" id="PTHR11079:SF149">
    <property type="entry name" value="TRNA-SPECIFIC ADENOSINE DEAMINASE 2"/>
    <property type="match status" value="1"/>
</dbReference>
<evidence type="ECO:0000313" key="3">
    <source>
        <dbReference type="EMBL" id="ACI65762.1"/>
    </source>
</evidence>